<dbReference type="EMBL" id="JBBKAJ010000022">
    <property type="protein sequence ID" value="MEJ8637597.1"/>
    <property type="molecule type" value="Genomic_DNA"/>
</dbReference>
<name>A0ACC6Q1K4_9ACTN</name>
<keyword evidence="2" id="KW-1185">Reference proteome</keyword>
<gene>
    <name evidence="1" type="ORF">WKI67_29960</name>
</gene>
<dbReference type="Proteomes" id="UP001377168">
    <property type="component" value="Unassembled WGS sequence"/>
</dbReference>
<sequence length="153" mass="15720">MQLSAVKHSDRTQHTDRTPRGRSTARGTAERERTIARGADAPHAGAPDSDLPNADTPDSGTPSTPDSAAHTRPTGRRDADGMAVAAFVLGLVGLLVMNILLGPIAVVLASLALWRGTARRGRALLGLALGVADLVVLGVLVAMNGTVVWGFGG</sequence>
<evidence type="ECO:0000313" key="2">
    <source>
        <dbReference type="Proteomes" id="UP001377168"/>
    </source>
</evidence>
<protein>
    <submittedName>
        <fullName evidence="1">DUF4190 domain-containing protein</fullName>
    </submittedName>
</protein>
<organism evidence="1 2">
    <name type="scientific">Streptomyces achmelvichensis</name>
    <dbReference type="NCBI Taxonomy" id="3134111"/>
    <lineage>
        <taxon>Bacteria</taxon>
        <taxon>Bacillati</taxon>
        <taxon>Actinomycetota</taxon>
        <taxon>Actinomycetes</taxon>
        <taxon>Kitasatosporales</taxon>
        <taxon>Streptomycetaceae</taxon>
        <taxon>Streptomyces</taxon>
    </lineage>
</organism>
<evidence type="ECO:0000313" key="1">
    <source>
        <dbReference type="EMBL" id="MEJ8637597.1"/>
    </source>
</evidence>
<proteinExistence type="predicted"/>
<reference evidence="1" key="1">
    <citation type="submission" date="2024-03" db="EMBL/GenBank/DDBJ databases">
        <title>Novel Streptomyces species of biotechnological and ecological value are a feature of Machair soil.</title>
        <authorList>
            <person name="Prole J.R."/>
            <person name="Goodfellow M."/>
            <person name="Allenby N."/>
            <person name="Ward A.C."/>
        </authorList>
    </citation>
    <scope>NUCLEOTIDE SEQUENCE</scope>
    <source>
        <strain evidence="1">MS2.AVA.5</strain>
    </source>
</reference>
<comment type="caution">
    <text evidence="1">The sequence shown here is derived from an EMBL/GenBank/DDBJ whole genome shotgun (WGS) entry which is preliminary data.</text>
</comment>
<accession>A0ACC6Q1K4</accession>